<proteinExistence type="predicted"/>
<comment type="caution">
    <text evidence="3">The sequence shown here is derived from an EMBL/GenBank/DDBJ whole genome shotgun (WGS) entry which is preliminary data.</text>
</comment>
<keyword evidence="4" id="KW-1185">Reference proteome</keyword>
<organism evidence="3 4">
    <name type="scientific">Laodelphax striatellus</name>
    <name type="common">Small brown planthopper</name>
    <name type="synonym">Delphax striatella</name>
    <dbReference type="NCBI Taxonomy" id="195883"/>
    <lineage>
        <taxon>Eukaryota</taxon>
        <taxon>Metazoa</taxon>
        <taxon>Ecdysozoa</taxon>
        <taxon>Arthropoda</taxon>
        <taxon>Hexapoda</taxon>
        <taxon>Insecta</taxon>
        <taxon>Pterygota</taxon>
        <taxon>Neoptera</taxon>
        <taxon>Paraneoptera</taxon>
        <taxon>Hemiptera</taxon>
        <taxon>Auchenorrhyncha</taxon>
        <taxon>Fulgoroidea</taxon>
        <taxon>Delphacidae</taxon>
        <taxon>Criomorphinae</taxon>
        <taxon>Laodelphax</taxon>
    </lineage>
</organism>
<evidence type="ECO:0000313" key="4">
    <source>
        <dbReference type="Proteomes" id="UP000291343"/>
    </source>
</evidence>
<evidence type="ECO:0000313" key="3">
    <source>
        <dbReference type="EMBL" id="RZF47812.1"/>
    </source>
</evidence>
<dbReference type="EMBL" id="QKKF02003364">
    <property type="protein sequence ID" value="RZF47812.1"/>
    <property type="molecule type" value="Genomic_DNA"/>
</dbReference>
<dbReference type="OrthoDB" id="26384at2759"/>
<dbReference type="GO" id="GO:0031902">
    <property type="term" value="C:late endosome membrane"/>
    <property type="evidence" value="ECO:0007669"/>
    <property type="project" value="TreeGrafter"/>
</dbReference>
<evidence type="ECO:0000259" key="1">
    <source>
        <dbReference type="Pfam" id="PF07035"/>
    </source>
</evidence>
<accession>A0A482XPK5</accession>
<sequence>MCCPNTYLELSSNPLRFEAVSKARLNNVFYDDSNSQVFTVLTGEVTDVVVKTVGGESSRSFRIDEKDPVISIKFSPDDKILAVQRNNTSVEFIHFYNGKQSPEQSHSFNMRKASLIGFVWVGNFQILYITDNGVELHQLDACENKITFSLVKTMQLSVNWSVFCPENRVLILSSGTLGTTLQPLLLEANPINKLKKIEVELSVIPKPAKLSLLERDVTVCQIYGKPRVLVLGRSASANTTSVFVYTIDSSIIDKLINPGTNSTVIFDIGLKTEYNSLVWLHQPVTVPGTIVSSMEECELYSANWVMFQPNIVIDAKLGCLWHIQVLLDPFIDLIPDKCWLLNFLMLRSNSKEIIMKVIKSVIDDMNVNGNALQLLGSLFDQVNAVYRRVLELRLVKQMGSPAQDIAHTLTTFTEVTPENYVDQFDMYVHLFSKFTEQTDADNQGSMSRRLVSILVEYFRSLTDLQIPIDNSLQVLLIESLVQQKAYFQLLQFLQYHVVSDSKHLACLLLSLENLFPAAHQLGVDMLQRLPDATEEITEVLLSKQQILPSLRYLSSMGMEKTTRDLSSRKYLELARLTNNDSLFCSVLNFFDIRKNE</sequence>
<feature type="domain" description="Regulator of MON1-CCZ1 complex N-terminal" evidence="2">
    <location>
        <begin position="28"/>
        <end position="141"/>
    </location>
</feature>
<dbReference type="SMR" id="A0A482XPK5"/>
<dbReference type="GO" id="GO:0035658">
    <property type="term" value="C:Mon1-Ccz1 complex"/>
    <property type="evidence" value="ECO:0007669"/>
    <property type="project" value="InterPro"/>
</dbReference>
<dbReference type="AlphaFoldDB" id="A0A482XPK5"/>
<dbReference type="STRING" id="195883.A0A482XPK5"/>
<reference evidence="3 4" key="1">
    <citation type="journal article" date="2017" name="Gigascience">
        <title>Genome sequence of the small brown planthopper, Laodelphax striatellus.</title>
        <authorList>
            <person name="Zhu J."/>
            <person name="Jiang F."/>
            <person name="Wang X."/>
            <person name="Yang P."/>
            <person name="Bao Y."/>
            <person name="Zhao W."/>
            <person name="Wang W."/>
            <person name="Lu H."/>
            <person name="Wang Q."/>
            <person name="Cui N."/>
            <person name="Li J."/>
            <person name="Chen X."/>
            <person name="Luo L."/>
            <person name="Yu J."/>
            <person name="Kang L."/>
            <person name="Cui F."/>
        </authorList>
    </citation>
    <scope>NUCLEOTIDE SEQUENCE [LARGE SCALE GENOMIC DNA]</scope>
    <source>
        <strain evidence="3">Lst14</strain>
    </source>
</reference>
<protein>
    <submittedName>
        <fullName evidence="3">Uncharacterized protein</fullName>
    </submittedName>
</protein>
<name>A0A482XPK5_LAOST</name>
<dbReference type="Pfam" id="PF21029">
    <property type="entry name" value="RMC1_N"/>
    <property type="match status" value="1"/>
</dbReference>
<gene>
    <name evidence="3" type="ORF">LSTR_LSTR012129</name>
</gene>
<dbReference type="SUPFAM" id="SSF69322">
    <property type="entry name" value="Tricorn protease domain 2"/>
    <property type="match status" value="1"/>
</dbReference>
<dbReference type="InParanoid" id="A0A482XPK5"/>
<dbReference type="GO" id="GO:0010506">
    <property type="term" value="P:regulation of autophagy"/>
    <property type="evidence" value="ECO:0007669"/>
    <property type="project" value="InterPro"/>
</dbReference>
<dbReference type="InterPro" id="IPR009755">
    <property type="entry name" value="RMC1_C"/>
</dbReference>
<dbReference type="InterPro" id="IPR040371">
    <property type="entry name" value="RMC1"/>
</dbReference>
<feature type="domain" description="Mic1" evidence="1">
    <location>
        <begin position="347"/>
        <end position="594"/>
    </location>
</feature>
<dbReference type="FunCoup" id="A0A482XPK5">
    <property type="interactions" value="1124"/>
</dbReference>
<dbReference type="Proteomes" id="UP000291343">
    <property type="component" value="Unassembled WGS sequence"/>
</dbReference>
<dbReference type="PANTHER" id="PTHR12897">
    <property type="entry name" value="COLON CANCER-ASSOCIATED PROTEIN MIC1"/>
    <property type="match status" value="1"/>
</dbReference>
<evidence type="ECO:0000259" key="2">
    <source>
        <dbReference type="Pfam" id="PF21029"/>
    </source>
</evidence>
<dbReference type="GO" id="GO:0005765">
    <property type="term" value="C:lysosomal membrane"/>
    <property type="evidence" value="ECO:0007669"/>
    <property type="project" value="TreeGrafter"/>
</dbReference>
<dbReference type="PANTHER" id="PTHR12897:SF4">
    <property type="entry name" value="REGULATOR OF MON1-CCZ1 COMPLEX"/>
    <property type="match status" value="1"/>
</dbReference>
<dbReference type="InterPro" id="IPR049040">
    <property type="entry name" value="RMC1_N"/>
</dbReference>
<dbReference type="Pfam" id="PF07035">
    <property type="entry name" value="RMC1_C"/>
    <property type="match status" value="1"/>
</dbReference>